<reference evidence="9 10" key="1">
    <citation type="submission" date="2014-04" db="EMBL/GenBank/DDBJ databases">
        <title>Genome evolution of avian class.</title>
        <authorList>
            <person name="Zhang G."/>
            <person name="Li C."/>
        </authorList>
    </citation>
    <scope>NUCLEOTIDE SEQUENCE [LARGE SCALE GENOMIC DNA]</scope>
    <source>
        <strain evidence="9">BGI_N340</strain>
    </source>
</reference>
<feature type="non-terminal residue" evidence="9">
    <location>
        <position position="1"/>
    </location>
</feature>
<dbReference type="Gene3D" id="3.10.20.90">
    <property type="entry name" value="Phosphatidylinositol 3-kinase Catalytic Subunit, Chain A, domain 1"/>
    <property type="match status" value="1"/>
</dbReference>
<evidence type="ECO:0000256" key="4">
    <source>
        <dbReference type="ARBA" id="ARBA00022475"/>
    </source>
</evidence>
<sequence>QFDAEFRRFAVKRSSAGSFQDFYRLLQTVHQIPRVDVLLGYTDIHGDLLPINNDDNYHKALSSANPLLRVIIQKKG</sequence>
<keyword evidence="5" id="KW-0963">Cytoplasm</keyword>
<dbReference type="PANTHER" id="PTHR14102:SF9">
    <property type="entry name" value="PARTITIONING DEFECTIVE 6 HOMOLOG ALPHA"/>
    <property type="match status" value="1"/>
</dbReference>
<evidence type="ECO:0000256" key="3">
    <source>
        <dbReference type="ARBA" id="ARBA00004496"/>
    </source>
</evidence>
<accession>A0A093CTD3</accession>
<dbReference type="GO" id="GO:0007098">
    <property type="term" value="P:centrosome cycle"/>
    <property type="evidence" value="ECO:0007669"/>
    <property type="project" value="TreeGrafter"/>
</dbReference>
<feature type="non-terminal residue" evidence="9">
    <location>
        <position position="76"/>
    </location>
</feature>
<dbReference type="InterPro" id="IPR051741">
    <property type="entry name" value="PAR6_homolog"/>
</dbReference>
<dbReference type="FunFam" id="3.10.20.90:FF:000031">
    <property type="entry name" value="Partitioning defective 6 homolog alpha"/>
    <property type="match status" value="1"/>
</dbReference>
<feature type="domain" description="PB1" evidence="8">
    <location>
        <begin position="1"/>
        <end position="75"/>
    </location>
</feature>
<evidence type="ECO:0000313" key="9">
    <source>
        <dbReference type="EMBL" id="KFV17768.1"/>
    </source>
</evidence>
<dbReference type="CDD" id="cd06403">
    <property type="entry name" value="PB1_Par6"/>
    <property type="match status" value="1"/>
</dbReference>
<dbReference type="PROSITE" id="PS51745">
    <property type="entry name" value="PB1"/>
    <property type="match status" value="1"/>
</dbReference>
<dbReference type="InterPro" id="IPR000270">
    <property type="entry name" value="PB1_dom"/>
</dbReference>
<keyword evidence="7" id="KW-0472">Membrane</keyword>
<dbReference type="InterPro" id="IPR034868">
    <property type="entry name" value="PB1_Par6"/>
</dbReference>
<dbReference type="GO" id="GO:0060341">
    <property type="term" value="P:regulation of cellular localization"/>
    <property type="evidence" value="ECO:0007669"/>
    <property type="project" value="TreeGrafter"/>
</dbReference>
<evidence type="ECO:0000313" key="10">
    <source>
        <dbReference type="Proteomes" id="UP000053661"/>
    </source>
</evidence>
<evidence type="ECO:0000256" key="1">
    <source>
        <dbReference type="ARBA" id="ARBA00004236"/>
    </source>
</evidence>
<dbReference type="Proteomes" id="UP000053661">
    <property type="component" value="Unassembled WGS sequence"/>
</dbReference>
<gene>
    <name evidence="9" type="ORF">N340_08017</name>
</gene>
<organism evidence="9 10">
    <name type="scientific">Tauraco erythrolophus</name>
    <name type="common">Red-crested turaco</name>
    <dbReference type="NCBI Taxonomy" id="121530"/>
    <lineage>
        <taxon>Eukaryota</taxon>
        <taxon>Metazoa</taxon>
        <taxon>Chordata</taxon>
        <taxon>Craniata</taxon>
        <taxon>Vertebrata</taxon>
        <taxon>Euteleostomi</taxon>
        <taxon>Archelosauria</taxon>
        <taxon>Archosauria</taxon>
        <taxon>Dinosauria</taxon>
        <taxon>Saurischia</taxon>
        <taxon>Theropoda</taxon>
        <taxon>Coelurosauria</taxon>
        <taxon>Aves</taxon>
        <taxon>Neognathae</taxon>
        <taxon>Neoaves</taxon>
        <taxon>Otidimorphae</taxon>
        <taxon>Musophagiformes</taxon>
        <taxon>Musophagidae</taxon>
        <taxon>Tauraco</taxon>
    </lineage>
</organism>
<evidence type="ECO:0000256" key="6">
    <source>
        <dbReference type="ARBA" id="ARBA00022949"/>
    </source>
</evidence>
<name>A0A093CTD3_TAUER</name>
<dbReference type="SMART" id="SM00666">
    <property type="entry name" value="PB1"/>
    <property type="match status" value="1"/>
</dbReference>
<dbReference type="GO" id="GO:0007163">
    <property type="term" value="P:establishment or maintenance of cell polarity"/>
    <property type="evidence" value="ECO:0007669"/>
    <property type="project" value="TreeGrafter"/>
</dbReference>
<keyword evidence="10" id="KW-1185">Reference proteome</keyword>
<dbReference type="GO" id="GO:0070161">
    <property type="term" value="C:anchoring junction"/>
    <property type="evidence" value="ECO:0007669"/>
    <property type="project" value="UniProtKB-SubCell"/>
</dbReference>
<dbReference type="EMBL" id="KL468010">
    <property type="protein sequence ID" value="KFV17768.1"/>
    <property type="molecule type" value="Genomic_DNA"/>
</dbReference>
<protein>
    <submittedName>
        <fullName evidence="9">Partitioning defective 6 beta</fullName>
    </submittedName>
</protein>
<evidence type="ECO:0000256" key="7">
    <source>
        <dbReference type="ARBA" id="ARBA00023136"/>
    </source>
</evidence>
<dbReference type="AlphaFoldDB" id="A0A093CTD3"/>
<dbReference type="InterPro" id="IPR053793">
    <property type="entry name" value="PB1-like"/>
</dbReference>
<dbReference type="Pfam" id="PF00564">
    <property type="entry name" value="PB1"/>
    <property type="match status" value="1"/>
</dbReference>
<keyword evidence="6" id="KW-0965">Cell junction</keyword>
<keyword evidence="4" id="KW-1003">Cell membrane</keyword>
<proteinExistence type="predicted"/>
<evidence type="ECO:0000256" key="2">
    <source>
        <dbReference type="ARBA" id="ARBA00004282"/>
    </source>
</evidence>
<dbReference type="SUPFAM" id="SSF54277">
    <property type="entry name" value="CAD &amp; PB1 domains"/>
    <property type="match status" value="1"/>
</dbReference>
<dbReference type="PANTHER" id="PTHR14102">
    <property type="entry name" value="PAR-6-RELATED"/>
    <property type="match status" value="1"/>
</dbReference>
<dbReference type="GO" id="GO:0005634">
    <property type="term" value="C:nucleus"/>
    <property type="evidence" value="ECO:0007669"/>
    <property type="project" value="TreeGrafter"/>
</dbReference>
<dbReference type="GO" id="GO:0005938">
    <property type="term" value="C:cell cortex"/>
    <property type="evidence" value="ECO:0007669"/>
    <property type="project" value="TreeGrafter"/>
</dbReference>
<comment type="subcellular location">
    <subcellularLocation>
        <location evidence="2">Cell junction</location>
    </subcellularLocation>
    <subcellularLocation>
        <location evidence="1">Cell membrane</location>
    </subcellularLocation>
    <subcellularLocation>
        <location evidence="3">Cytoplasm</location>
    </subcellularLocation>
</comment>
<evidence type="ECO:0000256" key="5">
    <source>
        <dbReference type="ARBA" id="ARBA00022490"/>
    </source>
</evidence>
<dbReference type="GO" id="GO:0016324">
    <property type="term" value="C:apical plasma membrane"/>
    <property type="evidence" value="ECO:0007669"/>
    <property type="project" value="TreeGrafter"/>
</dbReference>
<evidence type="ECO:0000259" key="8">
    <source>
        <dbReference type="PROSITE" id="PS51745"/>
    </source>
</evidence>